<dbReference type="PANTHER" id="PTHR24092">
    <property type="entry name" value="PROBABLE PHOSPHOLIPID-TRANSPORTING ATPASE"/>
    <property type="match status" value="1"/>
</dbReference>
<dbReference type="SUPFAM" id="SSF81653">
    <property type="entry name" value="Calcium ATPase, transduction domain A"/>
    <property type="match status" value="1"/>
</dbReference>
<keyword evidence="4" id="KW-0067">ATP-binding</keyword>
<dbReference type="PROSITE" id="PS00154">
    <property type="entry name" value="ATPASE_E1_E2"/>
    <property type="match status" value="1"/>
</dbReference>
<accession>A0A8B9NCA3</accession>
<dbReference type="InterPro" id="IPR018303">
    <property type="entry name" value="ATPase_P-typ_P_site"/>
</dbReference>
<dbReference type="FunFam" id="3.40.50.1000:FF:000001">
    <property type="entry name" value="Phospholipid-transporting ATPase IC"/>
    <property type="match status" value="1"/>
</dbReference>
<sequence length="351" mass="39571">NVGDFIRLSRNEIIPADMVLLYSSDLDGICYIETAGLDGETNLKQRQVVRGYSEQVSEIDPEKFSSRIECESPNNDLSHFQGFVEHSNKDRVGLSKDNLLLRGCTVRNTEAVVGIVVYAGHETKAMLNNSGPHYKRSKLERKVNTDILWCVLLLILMCLTGAIGHGIWLSRYSEIPFFNIPEPDGKSIPPTLAGFNMFWTMIILLQNDIDFYHEKTDSTIQCRALNIAEDLGQIQYIFSDKTGTLTENKMVFRRCSIAGQEYCHEENAKRLESYQEMDSEDEDSADHQCGSLTHRSKWRGHDCRAVNKPLNRRSLNQVSGSYPALVREDGEGDVPHSGHAAFSSPIVMSMN</sequence>
<evidence type="ECO:0000313" key="10">
    <source>
        <dbReference type="Proteomes" id="UP000694541"/>
    </source>
</evidence>
<keyword evidence="6 8" id="KW-1133">Transmembrane helix</keyword>
<dbReference type="SUPFAM" id="SSF56784">
    <property type="entry name" value="HAD-like"/>
    <property type="match status" value="1"/>
</dbReference>
<keyword evidence="7 8" id="KW-0472">Membrane</keyword>
<organism evidence="9 10">
    <name type="scientific">Accipiter nisus</name>
    <name type="common">Eurasian sparrowhawk</name>
    <dbReference type="NCBI Taxonomy" id="211598"/>
    <lineage>
        <taxon>Eukaryota</taxon>
        <taxon>Metazoa</taxon>
        <taxon>Chordata</taxon>
        <taxon>Craniata</taxon>
        <taxon>Vertebrata</taxon>
        <taxon>Euteleostomi</taxon>
        <taxon>Archelosauria</taxon>
        <taxon>Archosauria</taxon>
        <taxon>Dinosauria</taxon>
        <taxon>Saurischia</taxon>
        <taxon>Theropoda</taxon>
        <taxon>Coelurosauria</taxon>
        <taxon>Aves</taxon>
        <taxon>Neognathae</taxon>
        <taxon>Neoaves</taxon>
        <taxon>Telluraves</taxon>
        <taxon>Accipitrimorphae</taxon>
        <taxon>Accipitriformes</taxon>
        <taxon>Accipitridae</taxon>
        <taxon>Accipitrinae</taxon>
        <taxon>Accipiter</taxon>
    </lineage>
</organism>
<dbReference type="InterPro" id="IPR023299">
    <property type="entry name" value="ATPase_P-typ_cyto_dom_N"/>
</dbReference>
<evidence type="ECO:0000256" key="8">
    <source>
        <dbReference type="SAM" id="Phobius"/>
    </source>
</evidence>
<reference evidence="9" key="2">
    <citation type="submission" date="2025-09" db="UniProtKB">
        <authorList>
            <consortium name="Ensembl"/>
        </authorList>
    </citation>
    <scope>IDENTIFICATION</scope>
</reference>
<dbReference type="FunFam" id="2.70.150.10:FF:000054">
    <property type="entry name" value="Phospholipid-transporting ATPase"/>
    <property type="match status" value="1"/>
</dbReference>
<keyword evidence="3" id="KW-0547">Nucleotide-binding</keyword>
<dbReference type="Gene3D" id="3.40.50.1000">
    <property type="entry name" value="HAD superfamily/HAD-like"/>
    <property type="match status" value="1"/>
</dbReference>
<protein>
    <submittedName>
        <fullName evidence="9">Uncharacterized protein</fullName>
    </submittedName>
</protein>
<evidence type="ECO:0000256" key="1">
    <source>
        <dbReference type="ARBA" id="ARBA00004141"/>
    </source>
</evidence>
<evidence type="ECO:0000256" key="7">
    <source>
        <dbReference type="ARBA" id="ARBA00023136"/>
    </source>
</evidence>
<dbReference type="GO" id="GO:0005524">
    <property type="term" value="F:ATP binding"/>
    <property type="evidence" value="ECO:0007669"/>
    <property type="project" value="UniProtKB-KW"/>
</dbReference>
<reference evidence="9" key="1">
    <citation type="submission" date="2025-08" db="UniProtKB">
        <authorList>
            <consortium name="Ensembl"/>
        </authorList>
    </citation>
    <scope>IDENTIFICATION</scope>
</reference>
<evidence type="ECO:0000256" key="2">
    <source>
        <dbReference type="ARBA" id="ARBA00022692"/>
    </source>
</evidence>
<keyword evidence="2 8" id="KW-0812">Transmembrane</keyword>
<comment type="subcellular location">
    <subcellularLocation>
        <location evidence="1">Membrane</location>
        <topology evidence="1">Multi-pass membrane protein</topology>
    </subcellularLocation>
</comment>
<keyword evidence="10" id="KW-1185">Reference proteome</keyword>
<evidence type="ECO:0000256" key="6">
    <source>
        <dbReference type="ARBA" id="ARBA00022989"/>
    </source>
</evidence>
<feature type="transmembrane region" description="Helical" evidence="8">
    <location>
        <begin position="147"/>
        <end position="168"/>
    </location>
</feature>
<evidence type="ECO:0000256" key="4">
    <source>
        <dbReference type="ARBA" id="ARBA00022840"/>
    </source>
</evidence>
<dbReference type="InterPro" id="IPR036412">
    <property type="entry name" value="HAD-like_sf"/>
</dbReference>
<dbReference type="GO" id="GO:0045332">
    <property type="term" value="P:phospholipid translocation"/>
    <property type="evidence" value="ECO:0007669"/>
    <property type="project" value="TreeGrafter"/>
</dbReference>
<dbReference type="Gene3D" id="2.70.150.10">
    <property type="entry name" value="Calcium-transporting ATPase, cytoplasmic transduction domain A"/>
    <property type="match status" value="1"/>
</dbReference>
<dbReference type="Proteomes" id="UP000694541">
    <property type="component" value="Unplaced"/>
</dbReference>
<dbReference type="Gene3D" id="3.40.1110.10">
    <property type="entry name" value="Calcium-transporting ATPase, cytoplasmic domain N"/>
    <property type="match status" value="1"/>
</dbReference>
<evidence type="ECO:0000313" key="9">
    <source>
        <dbReference type="Ensembl" id="ENSANIP00000020283.1"/>
    </source>
</evidence>
<dbReference type="InterPro" id="IPR023214">
    <property type="entry name" value="HAD_sf"/>
</dbReference>
<dbReference type="GO" id="GO:0140326">
    <property type="term" value="F:ATPase-coupled intramembrane lipid transporter activity"/>
    <property type="evidence" value="ECO:0007669"/>
    <property type="project" value="TreeGrafter"/>
</dbReference>
<dbReference type="Gene3D" id="1.20.1110.10">
    <property type="entry name" value="Calcium-transporting ATPase, transmembrane domain"/>
    <property type="match status" value="1"/>
</dbReference>
<dbReference type="InterPro" id="IPR008250">
    <property type="entry name" value="ATPase_P-typ_transduc_dom_A_sf"/>
</dbReference>
<name>A0A8B9NCA3_9AVES</name>
<dbReference type="GO" id="GO:0005886">
    <property type="term" value="C:plasma membrane"/>
    <property type="evidence" value="ECO:0007669"/>
    <property type="project" value="TreeGrafter"/>
</dbReference>
<evidence type="ECO:0000256" key="3">
    <source>
        <dbReference type="ARBA" id="ARBA00022741"/>
    </source>
</evidence>
<proteinExistence type="predicted"/>
<dbReference type="Ensembl" id="ENSANIT00000020959.1">
    <property type="protein sequence ID" value="ENSANIP00000020283.1"/>
    <property type="gene ID" value="ENSANIG00000013764.1"/>
</dbReference>
<keyword evidence="5" id="KW-1278">Translocase</keyword>
<dbReference type="AlphaFoldDB" id="A0A8B9NCA3"/>
<evidence type="ECO:0000256" key="5">
    <source>
        <dbReference type="ARBA" id="ARBA00022967"/>
    </source>
</evidence>
<dbReference type="PANTHER" id="PTHR24092:SF84">
    <property type="entry name" value="PHOSPHOLIPID-TRANSPORTING ATPASE VD"/>
    <property type="match status" value="1"/>
</dbReference>